<dbReference type="InterPro" id="IPR012337">
    <property type="entry name" value="RNaseH-like_sf"/>
</dbReference>
<accession>A0A061EV23</accession>
<sequence>MLRACVIDFIGSWDRHLPLVEFAYNNSFQSSIGMAPYEALYGRKCRTLLCWDEVGERKLVNVELIDLTNDKVKVIRERLKTAQDRQKNYSDKRRKDLEFEVDDKVFLKVSPWKGVIRFAKRGKLNPRYIGPFRIIERIGPVAYRLELPPELDRIHNVFHVSMLKKYVPDPSHILETPPIELHEDLKFEVQPVRILDRKDRVLRNKSIPMVKVLWKNARMEEMTWEVESQMRNQYPHLLFELGK</sequence>
<evidence type="ECO:0000259" key="2">
    <source>
        <dbReference type="Pfam" id="PF24626"/>
    </source>
</evidence>
<keyword evidence="4" id="KW-1185">Reference proteome</keyword>
<organism evidence="3 4">
    <name type="scientific">Theobroma cacao</name>
    <name type="common">Cacao</name>
    <name type="synonym">Cocoa</name>
    <dbReference type="NCBI Taxonomy" id="3641"/>
    <lineage>
        <taxon>Eukaryota</taxon>
        <taxon>Viridiplantae</taxon>
        <taxon>Streptophyta</taxon>
        <taxon>Embryophyta</taxon>
        <taxon>Tracheophyta</taxon>
        <taxon>Spermatophyta</taxon>
        <taxon>Magnoliopsida</taxon>
        <taxon>eudicotyledons</taxon>
        <taxon>Gunneridae</taxon>
        <taxon>Pentapetalae</taxon>
        <taxon>rosids</taxon>
        <taxon>malvids</taxon>
        <taxon>Malvales</taxon>
        <taxon>Malvaceae</taxon>
        <taxon>Byttnerioideae</taxon>
        <taxon>Theobroma</taxon>
    </lineage>
</organism>
<dbReference type="GO" id="GO:0003676">
    <property type="term" value="F:nucleic acid binding"/>
    <property type="evidence" value="ECO:0007669"/>
    <property type="project" value="InterPro"/>
</dbReference>
<evidence type="ECO:0000313" key="3">
    <source>
        <dbReference type="EMBL" id="EOY08513.1"/>
    </source>
</evidence>
<proteinExistence type="predicted"/>
<evidence type="ECO:0000313" key="4">
    <source>
        <dbReference type="Proteomes" id="UP000026915"/>
    </source>
</evidence>
<dbReference type="InParanoid" id="A0A061EV23"/>
<protein>
    <recommendedName>
        <fullName evidence="2">Tf2-1-like SH3-like domain-containing protein</fullName>
    </recommendedName>
</protein>
<dbReference type="SUPFAM" id="SSF54160">
    <property type="entry name" value="Chromo domain-like"/>
    <property type="match status" value="1"/>
</dbReference>
<dbReference type="InterPro" id="IPR036397">
    <property type="entry name" value="RNaseH_sf"/>
</dbReference>
<evidence type="ECO:0000256" key="1">
    <source>
        <dbReference type="SAM" id="Coils"/>
    </source>
</evidence>
<reference evidence="3 4" key="1">
    <citation type="journal article" date="2013" name="Genome Biol.">
        <title>The genome sequence of the most widely cultivated cacao type and its use to identify candidate genes regulating pod color.</title>
        <authorList>
            <person name="Motamayor J.C."/>
            <person name="Mockaitis K."/>
            <person name="Schmutz J."/>
            <person name="Haiminen N."/>
            <person name="Iii D.L."/>
            <person name="Cornejo O."/>
            <person name="Findley S.D."/>
            <person name="Zheng P."/>
            <person name="Utro F."/>
            <person name="Royaert S."/>
            <person name="Saski C."/>
            <person name="Jenkins J."/>
            <person name="Podicheti R."/>
            <person name="Zhao M."/>
            <person name="Scheffler B.E."/>
            <person name="Stack J.C."/>
            <person name="Feltus F.A."/>
            <person name="Mustiga G.M."/>
            <person name="Amores F."/>
            <person name="Phillips W."/>
            <person name="Marelli J.P."/>
            <person name="May G.D."/>
            <person name="Shapiro H."/>
            <person name="Ma J."/>
            <person name="Bustamante C.D."/>
            <person name="Schnell R.J."/>
            <person name="Main D."/>
            <person name="Gilbert D."/>
            <person name="Parida L."/>
            <person name="Kuhn D.N."/>
        </authorList>
    </citation>
    <scope>NUCLEOTIDE SEQUENCE [LARGE SCALE GENOMIC DNA]</scope>
    <source>
        <strain evidence="4">cv. Matina 1-6</strain>
    </source>
</reference>
<dbReference type="EMBL" id="CM001883">
    <property type="protein sequence ID" value="EOY08513.1"/>
    <property type="molecule type" value="Genomic_DNA"/>
</dbReference>
<dbReference type="eggNOG" id="KOG0017">
    <property type="taxonomic scope" value="Eukaryota"/>
</dbReference>
<dbReference type="Proteomes" id="UP000026915">
    <property type="component" value="Chromosome 5"/>
</dbReference>
<dbReference type="Pfam" id="PF24626">
    <property type="entry name" value="SH3_Tf2-1"/>
    <property type="match status" value="1"/>
</dbReference>
<dbReference type="InterPro" id="IPR016197">
    <property type="entry name" value="Chromo-like_dom_sf"/>
</dbReference>
<gene>
    <name evidence="3" type="ORF">TCM_023017</name>
</gene>
<dbReference type="SUPFAM" id="SSF53098">
    <property type="entry name" value="Ribonuclease H-like"/>
    <property type="match status" value="1"/>
</dbReference>
<dbReference type="InterPro" id="IPR056924">
    <property type="entry name" value="SH3_Tf2-1"/>
</dbReference>
<feature type="coiled-coil region" evidence="1">
    <location>
        <begin position="65"/>
        <end position="92"/>
    </location>
</feature>
<feature type="domain" description="Tf2-1-like SH3-like" evidence="2">
    <location>
        <begin position="103"/>
        <end position="167"/>
    </location>
</feature>
<dbReference type="PANTHER" id="PTHR46148">
    <property type="entry name" value="CHROMO DOMAIN-CONTAINING PROTEIN"/>
    <property type="match status" value="1"/>
</dbReference>
<dbReference type="STRING" id="3641.A0A061EV23"/>
<name>A0A061EV23_THECC</name>
<dbReference type="Gramene" id="EOY08513">
    <property type="protein sequence ID" value="EOY08513"/>
    <property type="gene ID" value="TCM_023017"/>
</dbReference>
<dbReference type="HOGENOM" id="CLU_000384_6_10_1"/>
<dbReference type="PANTHER" id="PTHR46148:SF60">
    <property type="entry name" value="CHROMO DOMAIN-CONTAINING PROTEIN"/>
    <property type="match status" value="1"/>
</dbReference>
<dbReference type="AlphaFoldDB" id="A0A061EV23"/>
<dbReference type="Gene3D" id="3.30.420.10">
    <property type="entry name" value="Ribonuclease H-like superfamily/Ribonuclease H"/>
    <property type="match status" value="1"/>
</dbReference>
<dbReference type="OMA" id="DYDCTIS"/>
<keyword evidence="1" id="KW-0175">Coiled coil</keyword>